<dbReference type="PROSITE" id="PS51257">
    <property type="entry name" value="PROKAR_LIPOPROTEIN"/>
    <property type="match status" value="1"/>
</dbReference>
<evidence type="ECO:0000313" key="1">
    <source>
        <dbReference type="EMBL" id="HEC79039.1"/>
    </source>
</evidence>
<proteinExistence type="predicted"/>
<evidence type="ECO:0008006" key="3">
    <source>
        <dbReference type="Google" id="ProtNLM"/>
    </source>
</evidence>
<evidence type="ECO:0000313" key="2">
    <source>
        <dbReference type="Proteomes" id="UP000885826"/>
    </source>
</evidence>
<accession>A0A9C9EN69</accession>
<name>A0A9C9EN69_UNCW3</name>
<gene>
    <name evidence="1" type="ORF">ENI34_07870</name>
</gene>
<dbReference type="EMBL" id="DRIG01000085">
    <property type="protein sequence ID" value="HEC79039.1"/>
    <property type="molecule type" value="Genomic_DNA"/>
</dbReference>
<dbReference type="AlphaFoldDB" id="A0A9C9EN69"/>
<organism evidence="1 2">
    <name type="scientific">candidate division WOR-3 bacterium</name>
    <dbReference type="NCBI Taxonomy" id="2052148"/>
    <lineage>
        <taxon>Bacteria</taxon>
        <taxon>Bacteria division WOR-3</taxon>
    </lineage>
</organism>
<dbReference type="Proteomes" id="UP000885826">
    <property type="component" value="Unassembled WGS sequence"/>
</dbReference>
<protein>
    <recommendedName>
        <fullName evidence="3">DUF2147 domain-containing protein</fullName>
    </recommendedName>
</protein>
<reference evidence="1" key="1">
    <citation type="journal article" date="2020" name="mSystems">
        <title>Genome- and Community-Level Interaction Insights into Carbon Utilization and Element Cycling Functions of Hydrothermarchaeota in Hydrothermal Sediment.</title>
        <authorList>
            <person name="Zhou Z."/>
            <person name="Liu Y."/>
            <person name="Xu W."/>
            <person name="Pan J."/>
            <person name="Luo Z.H."/>
            <person name="Li M."/>
        </authorList>
    </citation>
    <scope>NUCLEOTIDE SEQUENCE</scope>
    <source>
        <strain evidence="1">HyVt-388</strain>
    </source>
</reference>
<comment type="caution">
    <text evidence="1">The sequence shown here is derived from an EMBL/GenBank/DDBJ whole genome shotgun (WGS) entry which is preliminary data.</text>
</comment>
<sequence>MRRIIFTVLFLLFLFGCVEDPIIGQWERFGDDAEGTIVQVEVVGKMYHGKLIKPAGILNYLGFAENDIKWRDIEPVGTNKWKGKDLIKKVDMDGNITSIEYKDVYFTLQSDGILVIRKFAKESKLFGEVQKWRRIQ</sequence>